<dbReference type="Pfam" id="PF00005">
    <property type="entry name" value="ABC_tran"/>
    <property type="match status" value="1"/>
</dbReference>
<evidence type="ECO:0000313" key="7">
    <source>
        <dbReference type="Proteomes" id="UP000675781"/>
    </source>
</evidence>
<evidence type="ECO:0000259" key="5">
    <source>
        <dbReference type="PROSITE" id="PS50893"/>
    </source>
</evidence>
<dbReference type="InterPro" id="IPR003439">
    <property type="entry name" value="ABC_transporter-like_ATP-bd"/>
</dbReference>
<comment type="similarity">
    <text evidence="1">Belongs to the ABC transporter superfamily.</text>
</comment>
<evidence type="ECO:0000313" key="6">
    <source>
        <dbReference type="EMBL" id="MBR7836660.1"/>
    </source>
</evidence>
<dbReference type="GO" id="GO:0015833">
    <property type="term" value="P:peptide transport"/>
    <property type="evidence" value="ECO:0007669"/>
    <property type="project" value="InterPro"/>
</dbReference>
<gene>
    <name evidence="6" type="ORF">KDL01_25495</name>
</gene>
<accession>A0A941EQK5</accession>
<evidence type="ECO:0000256" key="4">
    <source>
        <dbReference type="ARBA" id="ARBA00022840"/>
    </source>
</evidence>
<dbReference type="Proteomes" id="UP000675781">
    <property type="component" value="Unassembled WGS sequence"/>
</dbReference>
<evidence type="ECO:0000256" key="1">
    <source>
        <dbReference type="ARBA" id="ARBA00005417"/>
    </source>
</evidence>
<dbReference type="InterPro" id="IPR050319">
    <property type="entry name" value="ABC_transp_ATP-bind"/>
</dbReference>
<evidence type="ECO:0000256" key="3">
    <source>
        <dbReference type="ARBA" id="ARBA00022741"/>
    </source>
</evidence>
<feature type="domain" description="ABC transporter" evidence="5">
    <location>
        <begin position="2"/>
        <end position="246"/>
    </location>
</feature>
<comment type="caution">
    <text evidence="6">The sequence shown here is derived from an EMBL/GenBank/DDBJ whole genome shotgun (WGS) entry which is preliminary data.</text>
</comment>
<dbReference type="GO" id="GO:0016887">
    <property type="term" value="F:ATP hydrolysis activity"/>
    <property type="evidence" value="ECO:0007669"/>
    <property type="project" value="InterPro"/>
</dbReference>
<dbReference type="PROSITE" id="PS50893">
    <property type="entry name" value="ABC_TRANSPORTER_2"/>
    <property type="match status" value="1"/>
</dbReference>
<dbReference type="AlphaFoldDB" id="A0A941EQK5"/>
<dbReference type="PANTHER" id="PTHR43776:SF7">
    <property type="entry name" value="D,D-DIPEPTIDE TRANSPORT ATP-BINDING PROTEIN DDPF-RELATED"/>
    <property type="match status" value="1"/>
</dbReference>
<protein>
    <submittedName>
        <fullName evidence="6">ABC transporter ATP-binding protein</fullName>
    </submittedName>
</protein>
<feature type="non-terminal residue" evidence="6">
    <location>
        <position position="262"/>
    </location>
</feature>
<keyword evidence="4 6" id="KW-0067">ATP-binding</keyword>
<dbReference type="GO" id="GO:0005524">
    <property type="term" value="F:ATP binding"/>
    <property type="evidence" value="ECO:0007669"/>
    <property type="project" value="UniProtKB-KW"/>
</dbReference>
<dbReference type="GO" id="GO:0055085">
    <property type="term" value="P:transmembrane transport"/>
    <property type="evidence" value="ECO:0007669"/>
    <property type="project" value="UniProtKB-ARBA"/>
</dbReference>
<dbReference type="SMART" id="SM00382">
    <property type="entry name" value="AAA"/>
    <property type="match status" value="1"/>
</dbReference>
<dbReference type="Pfam" id="PF08352">
    <property type="entry name" value="oligo_HPY"/>
    <property type="match status" value="1"/>
</dbReference>
<dbReference type="InterPro" id="IPR017871">
    <property type="entry name" value="ABC_transporter-like_CS"/>
</dbReference>
<dbReference type="Gene3D" id="3.40.50.300">
    <property type="entry name" value="P-loop containing nucleotide triphosphate hydrolases"/>
    <property type="match status" value="1"/>
</dbReference>
<reference evidence="6" key="1">
    <citation type="submission" date="2021-04" db="EMBL/GenBank/DDBJ databases">
        <title>Genome based classification of Actinospica acidithermotolerans sp. nov., an actinobacterium isolated from an Indonesian hot spring.</title>
        <authorList>
            <person name="Kusuma A.B."/>
            <person name="Putra K.E."/>
            <person name="Nafisah S."/>
            <person name="Loh J."/>
            <person name="Nouioui I."/>
            <person name="Goodfellow M."/>
        </authorList>
    </citation>
    <scope>NUCLEOTIDE SEQUENCE</scope>
    <source>
        <strain evidence="6">CSCA 57</strain>
    </source>
</reference>
<keyword evidence="3" id="KW-0547">Nucleotide-binding</keyword>
<dbReference type="InterPro" id="IPR003593">
    <property type="entry name" value="AAA+_ATPase"/>
</dbReference>
<dbReference type="InterPro" id="IPR013563">
    <property type="entry name" value="Oligopep_ABC_C"/>
</dbReference>
<keyword evidence="2" id="KW-0813">Transport</keyword>
<dbReference type="SUPFAM" id="SSF52540">
    <property type="entry name" value="P-loop containing nucleoside triphosphate hydrolases"/>
    <property type="match status" value="1"/>
</dbReference>
<organism evidence="6 7">
    <name type="scientific">Actinospica durhamensis</name>
    <dbReference type="NCBI Taxonomy" id="1508375"/>
    <lineage>
        <taxon>Bacteria</taxon>
        <taxon>Bacillati</taxon>
        <taxon>Actinomycetota</taxon>
        <taxon>Actinomycetes</taxon>
        <taxon>Catenulisporales</taxon>
        <taxon>Actinospicaceae</taxon>
        <taxon>Actinospica</taxon>
    </lineage>
</organism>
<dbReference type="InterPro" id="IPR027417">
    <property type="entry name" value="P-loop_NTPase"/>
</dbReference>
<name>A0A941EQK5_9ACTN</name>
<dbReference type="PANTHER" id="PTHR43776">
    <property type="entry name" value="TRANSPORT ATP-BINDING PROTEIN"/>
    <property type="match status" value="1"/>
</dbReference>
<sequence>MLEIEDLVVGYGDRHTPPVLDGVGLDVSPGEIVGLIGETGSGKTTLARAAVGLVPARSGRVGFDGTDLTALGWRALREFRRRGQVQYVFQDPLRALDPDLTAAESVAEPLAVAGSVDRAERAERVARALRAVGLEPAHGERVPGGLSGGQRQRVLLARALVTEPRLLICDEPVSALDAANRNHVLRLLLNLRDESGIAALVITHDLHSLSGVADRVAVLHDGRLVEQGRVREVLDAPQHPYTRRLLAAAPRLHTLGAPPAPA</sequence>
<dbReference type="CDD" id="cd03257">
    <property type="entry name" value="ABC_NikE_OppD_transporters"/>
    <property type="match status" value="1"/>
</dbReference>
<proteinExistence type="inferred from homology"/>
<keyword evidence="7" id="KW-1185">Reference proteome</keyword>
<dbReference type="PROSITE" id="PS00211">
    <property type="entry name" value="ABC_TRANSPORTER_1"/>
    <property type="match status" value="1"/>
</dbReference>
<evidence type="ECO:0000256" key="2">
    <source>
        <dbReference type="ARBA" id="ARBA00022448"/>
    </source>
</evidence>
<dbReference type="EMBL" id="JAGSOG010000153">
    <property type="protein sequence ID" value="MBR7836660.1"/>
    <property type="molecule type" value="Genomic_DNA"/>
</dbReference>